<dbReference type="EMBL" id="AWVF01000096">
    <property type="protein sequence ID" value="ERJ96778.1"/>
    <property type="molecule type" value="Genomic_DNA"/>
</dbReference>
<organism evidence="1 2">
    <name type="scientific">Ruminococcus callidus ATCC 27760</name>
    <dbReference type="NCBI Taxonomy" id="411473"/>
    <lineage>
        <taxon>Bacteria</taxon>
        <taxon>Bacillati</taxon>
        <taxon>Bacillota</taxon>
        <taxon>Clostridia</taxon>
        <taxon>Eubacteriales</taxon>
        <taxon>Oscillospiraceae</taxon>
        <taxon>Ruminococcus</taxon>
    </lineage>
</organism>
<dbReference type="HOGENOM" id="CLU_2540542_0_0_9"/>
<keyword evidence="2" id="KW-1185">Reference proteome</keyword>
<evidence type="ECO:0000313" key="1">
    <source>
        <dbReference type="EMBL" id="ERJ96778.1"/>
    </source>
</evidence>
<name>U2MBU9_9FIRM</name>
<evidence type="ECO:0000313" key="2">
    <source>
        <dbReference type="Proteomes" id="UP000016662"/>
    </source>
</evidence>
<gene>
    <name evidence="1" type="ORF">RUMCAL_00860</name>
</gene>
<dbReference type="PATRIC" id="fig|411473.3.peg.705"/>
<sequence>MVILHKCLTKSSFLPASIFFTQKIAKSRKRHADTSFFSTEAKKQRFNSISDFLPRFYVVFHKKRAKKGRNSVQMSFFRDVLDK</sequence>
<comment type="caution">
    <text evidence="1">The sequence shown here is derived from an EMBL/GenBank/DDBJ whole genome shotgun (WGS) entry which is preliminary data.</text>
</comment>
<protein>
    <submittedName>
        <fullName evidence="1">Uncharacterized protein</fullName>
    </submittedName>
</protein>
<dbReference type="STRING" id="411473.RUMCAL_00860"/>
<reference evidence="1 2" key="1">
    <citation type="submission" date="2013-07" db="EMBL/GenBank/DDBJ databases">
        <authorList>
            <person name="Weinstock G."/>
            <person name="Sodergren E."/>
            <person name="Wylie T."/>
            <person name="Fulton L."/>
            <person name="Fulton R."/>
            <person name="Fronick C."/>
            <person name="O'Laughlin M."/>
            <person name="Godfrey J."/>
            <person name="Miner T."/>
            <person name="Herter B."/>
            <person name="Appelbaum E."/>
            <person name="Cordes M."/>
            <person name="Lek S."/>
            <person name="Wollam A."/>
            <person name="Pepin K.H."/>
            <person name="Palsikar V.B."/>
            <person name="Mitreva M."/>
            <person name="Wilson R.K."/>
        </authorList>
    </citation>
    <scope>NUCLEOTIDE SEQUENCE [LARGE SCALE GENOMIC DNA]</scope>
    <source>
        <strain evidence="1 2">ATCC 27760</strain>
    </source>
</reference>
<dbReference type="Proteomes" id="UP000016662">
    <property type="component" value="Unassembled WGS sequence"/>
</dbReference>
<dbReference type="AlphaFoldDB" id="U2MBU9"/>
<proteinExistence type="predicted"/>
<accession>U2MBU9</accession>